<dbReference type="EMBL" id="JMCC02000002">
    <property type="protein sequence ID" value="KIG19364.1"/>
    <property type="molecule type" value="Genomic_DNA"/>
</dbReference>
<gene>
    <name evidence="1" type="ORF">DB30_02645</name>
</gene>
<dbReference type="AlphaFoldDB" id="A0A0C1ZP70"/>
<dbReference type="Proteomes" id="UP000031599">
    <property type="component" value="Unassembled WGS sequence"/>
</dbReference>
<sequence>MVCGMAAPSVEPEQLSAFLDRHPWPPHMLAGQRAPLEFLWRFEVDAPLARMWPMLIDTSRFNRALGLTGMDYEERGGQLHVTVVNGGFRQTWVEVPWQWIHGRHMEAVRDYSEGFGRWFGRSTRSSRSTTRALCCLSTLAGSRAGGWARRST</sequence>
<proteinExistence type="predicted"/>
<organism evidence="1 2">
    <name type="scientific">Enhygromyxa salina</name>
    <dbReference type="NCBI Taxonomy" id="215803"/>
    <lineage>
        <taxon>Bacteria</taxon>
        <taxon>Pseudomonadati</taxon>
        <taxon>Myxococcota</taxon>
        <taxon>Polyangia</taxon>
        <taxon>Nannocystales</taxon>
        <taxon>Nannocystaceae</taxon>
        <taxon>Enhygromyxa</taxon>
    </lineage>
</organism>
<evidence type="ECO:0000313" key="2">
    <source>
        <dbReference type="Proteomes" id="UP000031599"/>
    </source>
</evidence>
<accession>A0A0C1ZP70</accession>
<comment type="caution">
    <text evidence="1">The sequence shown here is derived from an EMBL/GenBank/DDBJ whole genome shotgun (WGS) entry which is preliminary data.</text>
</comment>
<evidence type="ECO:0000313" key="1">
    <source>
        <dbReference type="EMBL" id="KIG19364.1"/>
    </source>
</evidence>
<reference evidence="1 2" key="1">
    <citation type="submission" date="2014-12" db="EMBL/GenBank/DDBJ databases">
        <title>Genome assembly of Enhygromyxa salina DSM 15201.</title>
        <authorList>
            <person name="Sharma G."/>
            <person name="Subramanian S."/>
        </authorList>
    </citation>
    <scope>NUCLEOTIDE SEQUENCE [LARGE SCALE GENOMIC DNA]</scope>
    <source>
        <strain evidence="1 2">DSM 15201</strain>
    </source>
</reference>
<protein>
    <recommendedName>
        <fullName evidence="3">Polyketide cyclase / dehydrase and lipid transport</fullName>
    </recommendedName>
</protein>
<name>A0A0C1ZP70_9BACT</name>
<evidence type="ECO:0008006" key="3">
    <source>
        <dbReference type="Google" id="ProtNLM"/>
    </source>
</evidence>